<proteinExistence type="predicted"/>
<reference evidence="3 4" key="1">
    <citation type="submission" date="2020-03" db="EMBL/GenBank/DDBJ databases">
        <title>Propioniciclava sp. nov., isolated from Hydrophilus acuminatus.</title>
        <authorList>
            <person name="Hyun D.-W."/>
            <person name="Bae J.-W."/>
        </authorList>
    </citation>
    <scope>NUCLEOTIDE SEQUENCE [LARGE SCALE GENOMIC DNA]</scope>
    <source>
        <strain evidence="3 4">HDW11</strain>
    </source>
</reference>
<dbReference type="RefSeq" id="WP_166232609.1">
    <property type="nucleotide sequence ID" value="NZ_CP049865.1"/>
</dbReference>
<evidence type="ECO:0000313" key="4">
    <source>
        <dbReference type="Proteomes" id="UP000501058"/>
    </source>
</evidence>
<organism evidence="3 4">
    <name type="scientific">Propioniciclava coleopterorum</name>
    <dbReference type="NCBI Taxonomy" id="2714937"/>
    <lineage>
        <taxon>Bacteria</taxon>
        <taxon>Bacillati</taxon>
        <taxon>Actinomycetota</taxon>
        <taxon>Actinomycetes</taxon>
        <taxon>Propionibacteriales</taxon>
        <taxon>Propionibacteriaceae</taxon>
        <taxon>Propioniciclava</taxon>
    </lineage>
</organism>
<protein>
    <submittedName>
        <fullName evidence="3">Metallophosphoesterase</fullName>
    </submittedName>
</protein>
<gene>
    <name evidence="3" type="ORF">G7070_05490</name>
</gene>
<dbReference type="GO" id="GO:0008758">
    <property type="term" value="F:UDP-2,3-diacylglucosamine hydrolase activity"/>
    <property type="evidence" value="ECO:0007669"/>
    <property type="project" value="TreeGrafter"/>
</dbReference>
<evidence type="ECO:0000256" key="1">
    <source>
        <dbReference type="SAM" id="MobiDB-lite"/>
    </source>
</evidence>
<dbReference type="PROSITE" id="PS51257">
    <property type="entry name" value="PROKAR_LIPOPROTEIN"/>
    <property type="match status" value="1"/>
</dbReference>
<evidence type="ECO:0000313" key="3">
    <source>
        <dbReference type="EMBL" id="QIK71830.1"/>
    </source>
</evidence>
<feature type="region of interest" description="Disordered" evidence="1">
    <location>
        <begin position="136"/>
        <end position="159"/>
    </location>
</feature>
<dbReference type="Proteomes" id="UP000501058">
    <property type="component" value="Chromosome"/>
</dbReference>
<dbReference type="InterPro" id="IPR051158">
    <property type="entry name" value="Metallophosphoesterase_sf"/>
</dbReference>
<name>A0A6G7Y4T4_9ACTN</name>
<dbReference type="PANTHER" id="PTHR31302">
    <property type="entry name" value="TRANSMEMBRANE PROTEIN WITH METALLOPHOSPHOESTERASE DOMAIN-RELATED"/>
    <property type="match status" value="1"/>
</dbReference>
<accession>A0A6G7Y4T4</accession>
<dbReference type="SUPFAM" id="SSF56300">
    <property type="entry name" value="Metallo-dependent phosphatases"/>
    <property type="match status" value="1"/>
</dbReference>
<dbReference type="GO" id="GO:0009245">
    <property type="term" value="P:lipid A biosynthetic process"/>
    <property type="evidence" value="ECO:0007669"/>
    <property type="project" value="TreeGrafter"/>
</dbReference>
<dbReference type="EMBL" id="CP049865">
    <property type="protein sequence ID" value="QIK71830.1"/>
    <property type="molecule type" value="Genomic_DNA"/>
</dbReference>
<keyword evidence="4" id="KW-1185">Reference proteome</keyword>
<dbReference type="Gene3D" id="3.60.21.10">
    <property type="match status" value="1"/>
</dbReference>
<dbReference type="InterPro" id="IPR029052">
    <property type="entry name" value="Metallo-depent_PP-like"/>
</dbReference>
<sequence length="312" mass="32940">MRSRAGPRALGALAAVGAACFTYGVAVERTAFRVRRVTAPVLPAGARPVRVLHISDIHLLPRQGRKRDFLRGLAGLEPDLVVTTGDNISSVDAVPALLESLGRLRDVPGVFVFGSNDFEVPRFKLPLRYLLGHSGSTRDGDGAGGVQRRAEHRPLPTGDLRAGLEESGWVYLDERTATLEVAGQTLHFRGTGDAHHDRDDYAAVAGPAASDGLEIGVTHAPYTRLLDAMTADGVGLILAGHTHGGQVCVPGHGALVTNCDLPSEKVAGLFPHEASGRRSLVHVSAGLGMSPFAPYRFACPPEVTLLTLAPRA</sequence>
<dbReference type="KEGG" id="prv:G7070_05490"/>
<dbReference type="PANTHER" id="PTHR31302:SF20">
    <property type="entry name" value="CONSERVED PROTEIN"/>
    <property type="match status" value="1"/>
</dbReference>
<dbReference type="GO" id="GO:0016020">
    <property type="term" value="C:membrane"/>
    <property type="evidence" value="ECO:0007669"/>
    <property type="project" value="GOC"/>
</dbReference>
<feature type="domain" description="Calcineurin-like phosphoesterase" evidence="2">
    <location>
        <begin position="50"/>
        <end position="244"/>
    </location>
</feature>
<dbReference type="InterPro" id="IPR004843">
    <property type="entry name" value="Calcineurin-like_PHP"/>
</dbReference>
<evidence type="ECO:0000259" key="2">
    <source>
        <dbReference type="Pfam" id="PF00149"/>
    </source>
</evidence>
<dbReference type="AlphaFoldDB" id="A0A6G7Y4T4"/>
<dbReference type="Pfam" id="PF00149">
    <property type="entry name" value="Metallophos"/>
    <property type="match status" value="1"/>
</dbReference>